<keyword evidence="1" id="KW-0812">Transmembrane</keyword>
<sequence>MPAWQAPQAPAAPRLAERLKSGLWWLVRARGMPQAPVPGAGRIVGRVLVRVAQGAVVGGIVCALVMTGMAIPALFAAAGIVALVGMCAALGYVAGKLPGAAGNLDMHRPRTGGTGGGRAE</sequence>
<gene>
    <name evidence="2" type="ORF">HLB16_00550</name>
</gene>
<accession>A0A849B1S5</accession>
<keyword evidence="1" id="KW-0472">Membrane</keyword>
<dbReference type="Proteomes" id="UP000542973">
    <property type="component" value="Unassembled WGS sequence"/>
</dbReference>
<dbReference type="EMBL" id="JABEMD010000001">
    <property type="protein sequence ID" value="NNH09370.1"/>
    <property type="molecule type" value="Genomic_DNA"/>
</dbReference>
<dbReference type="AlphaFoldDB" id="A0A849B1S5"/>
<reference evidence="2 3" key="1">
    <citation type="submission" date="2020-05" db="EMBL/GenBank/DDBJ databases">
        <title>MicrobeNet Type strains.</title>
        <authorList>
            <person name="Nicholson A.C."/>
        </authorList>
    </citation>
    <scope>NUCLEOTIDE SEQUENCE [LARGE SCALE GENOMIC DNA]</scope>
    <source>
        <strain evidence="2 3">ATCC 700815</strain>
    </source>
</reference>
<comment type="caution">
    <text evidence="2">The sequence shown here is derived from an EMBL/GenBank/DDBJ whole genome shotgun (WGS) entry which is preliminary data.</text>
</comment>
<dbReference type="RefSeq" id="WP_151022067.1">
    <property type="nucleotide sequence ID" value="NZ_BAAAEB010000007.1"/>
</dbReference>
<feature type="transmembrane region" description="Helical" evidence="1">
    <location>
        <begin position="47"/>
        <end position="67"/>
    </location>
</feature>
<keyword evidence="1" id="KW-1133">Transmembrane helix</keyword>
<protein>
    <submittedName>
        <fullName evidence="2">Uncharacterized protein</fullName>
    </submittedName>
</protein>
<proteinExistence type="predicted"/>
<feature type="transmembrane region" description="Helical" evidence="1">
    <location>
        <begin position="73"/>
        <end position="94"/>
    </location>
</feature>
<organism evidence="2 3">
    <name type="scientific">Cupriavidus gilardii</name>
    <dbReference type="NCBI Taxonomy" id="82541"/>
    <lineage>
        <taxon>Bacteria</taxon>
        <taxon>Pseudomonadati</taxon>
        <taxon>Pseudomonadota</taxon>
        <taxon>Betaproteobacteria</taxon>
        <taxon>Burkholderiales</taxon>
        <taxon>Burkholderiaceae</taxon>
        <taxon>Cupriavidus</taxon>
    </lineage>
</organism>
<name>A0A849B1S5_9BURK</name>
<evidence type="ECO:0000313" key="2">
    <source>
        <dbReference type="EMBL" id="NNH09370.1"/>
    </source>
</evidence>
<evidence type="ECO:0000313" key="3">
    <source>
        <dbReference type="Proteomes" id="UP000542973"/>
    </source>
</evidence>
<evidence type="ECO:0000256" key="1">
    <source>
        <dbReference type="SAM" id="Phobius"/>
    </source>
</evidence>